<evidence type="ECO:0000256" key="1">
    <source>
        <dbReference type="ARBA" id="ARBA00005336"/>
    </source>
</evidence>
<dbReference type="RefSeq" id="WP_141859940.1">
    <property type="nucleotide sequence ID" value="NZ_BAAAKA010000009.1"/>
</dbReference>
<dbReference type="InterPro" id="IPR013783">
    <property type="entry name" value="Ig-like_fold"/>
</dbReference>
<dbReference type="Gene3D" id="2.60.120.260">
    <property type="entry name" value="Galactose-binding domain-like"/>
    <property type="match status" value="1"/>
</dbReference>
<comment type="caution">
    <text evidence="4">The sequence shown here is derived from an EMBL/GenBank/DDBJ whole genome shotgun (WGS) entry which is preliminary data.</text>
</comment>
<dbReference type="AlphaFoldDB" id="A0A542DSL4"/>
<dbReference type="Pfam" id="PF01915">
    <property type="entry name" value="Glyco_hydro_3_C"/>
    <property type="match status" value="1"/>
</dbReference>
<dbReference type="InterPro" id="IPR017853">
    <property type="entry name" value="GH"/>
</dbReference>
<evidence type="ECO:0000259" key="3">
    <source>
        <dbReference type="PROSITE" id="PS51820"/>
    </source>
</evidence>
<keyword evidence="2" id="KW-0378">Hydrolase</keyword>
<dbReference type="Pfam" id="PF14310">
    <property type="entry name" value="Fn3-like"/>
    <property type="match status" value="1"/>
</dbReference>
<dbReference type="InterPro" id="IPR037524">
    <property type="entry name" value="PA14/GLEYA"/>
</dbReference>
<name>A0A542DSL4_9ACTN</name>
<dbReference type="GO" id="GO:0005975">
    <property type="term" value="P:carbohydrate metabolic process"/>
    <property type="evidence" value="ECO:0007669"/>
    <property type="project" value="InterPro"/>
</dbReference>
<dbReference type="Gene3D" id="3.40.50.1700">
    <property type="entry name" value="Glycoside hydrolase family 3 C-terminal domain"/>
    <property type="match status" value="1"/>
</dbReference>
<dbReference type="SUPFAM" id="SSF56988">
    <property type="entry name" value="Anthrax protective antigen"/>
    <property type="match status" value="1"/>
</dbReference>
<dbReference type="SUPFAM" id="SSF52279">
    <property type="entry name" value="Beta-D-glucan exohydrolase, C-terminal domain"/>
    <property type="match status" value="1"/>
</dbReference>
<evidence type="ECO:0000313" key="5">
    <source>
        <dbReference type="Proteomes" id="UP000316298"/>
    </source>
</evidence>
<feature type="domain" description="PA14" evidence="3">
    <location>
        <begin position="406"/>
        <end position="554"/>
    </location>
</feature>
<organism evidence="4 5">
    <name type="scientific">Kribbella jejuensis</name>
    <dbReference type="NCBI Taxonomy" id="236068"/>
    <lineage>
        <taxon>Bacteria</taxon>
        <taxon>Bacillati</taxon>
        <taxon>Actinomycetota</taxon>
        <taxon>Actinomycetes</taxon>
        <taxon>Propionibacteriales</taxon>
        <taxon>Kribbellaceae</taxon>
        <taxon>Kribbella</taxon>
    </lineage>
</organism>
<dbReference type="Pfam" id="PF00933">
    <property type="entry name" value="Glyco_hydro_3"/>
    <property type="match status" value="1"/>
</dbReference>
<gene>
    <name evidence="4" type="ORF">FB475_5636</name>
</gene>
<keyword evidence="5" id="KW-1185">Reference proteome</keyword>
<accession>A0A542DSL4</accession>
<proteinExistence type="inferred from homology"/>
<reference evidence="4 5" key="1">
    <citation type="submission" date="2019-06" db="EMBL/GenBank/DDBJ databases">
        <title>Sequencing the genomes of 1000 actinobacteria strains.</title>
        <authorList>
            <person name="Klenk H.-P."/>
        </authorList>
    </citation>
    <scope>NUCLEOTIDE SEQUENCE [LARGE SCALE GENOMIC DNA]</scope>
    <source>
        <strain evidence="4 5">DSM 17305</strain>
    </source>
</reference>
<evidence type="ECO:0000313" key="4">
    <source>
        <dbReference type="EMBL" id="TQJ05986.1"/>
    </source>
</evidence>
<sequence length="814" mass="86565">MNFDELLGRLSLEEKVRILTGQDFWSTHALPSIGLRSMVLSDGPSGVRGAVWDERDPSLNLPSATALSSSWDVDIAHRYGVVSALEARRKNVDVVLGPTINLHRSPLGGRHFEAFSEDPVLTADLAAAYVAGVQELGVGATPKHYVANDFETERFTANVEVDERTLREVYLLAFEKAVTESKAWLVMSAYNSINGATASENELLETPLNSEWGFDGVVVSDWTAVRSIESARHSQDLAMPGPIGAWGDALVEAVRSGEVKEDAIDRKVRRILALAARVGALEGTAKPAAIPQVDGKAFARTAAAEGTVLLTNKRTEAPAGAAAGSGRRELPWRAGELMKVAVIGHNARDARTQGGGSATVIPEKVVSPLEGIRAALPEAEITYSIGAVVQEGVVELPLGAMTNPQSGEHGARVRFLAADGTELFAEDRFSSALVYLGGNAPIGEAAAFEFRTTWTPDESGVVNLGFASVGHGRIFADGNPLREDTTVPVGNDPGAALLSPPSISAPLEVTAGRPVDVRIELDVPAAAGELNALSITVGVEPANDDPQALIDEAVAAARDADVALVVVGTNSKVESEGYDRTTLELPGRQDDLVRAVAAANPRTVVVVNAGSPVLLPWRDDVAAVLATYFGGQEYGDALADVLLGRTEPGGRLPTTWPRAQADVPVINVTPENGVVRYDEGIHIGYRAWLKAGTAPAYEFGHGLGYTTWELSDLRANDPSSVALTVRNSGDRAGKHVVQVYVERPDSAVDRPVRWLAGFAVVRLDAGQAREITINLHEHTFEHWDNGWTMEPGAFTIRAGSSVSDLPLSTELQVR</sequence>
<dbReference type="PANTHER" id="PTHR42715:SF10">
    <property type="entry name" value="BETA-GLUCOSIDASE"/>
    <property type="match status" value="1"/>
</dbReference>
<dbReference type="PRINTS" id="PR00133">
    <property type="entry name" value="GLHYDRLASE3"/>
</dbReference>
<dbReference type="InterPro" id="IPR026891">
    <property type="entry name" value="Fn3-like"/>
</dbReference>
<dbReference type="PANTHER" id="PTHR42715">
    <property type="entry name" value="BETA-GLUCOSIDASE"/>
    <property type="match status" value="1"/>
</dbReference>
<dbReference type="InterPro" id="IPR050288">
    <property type="entry name" value="Cellulose_deg_GH3"/>
</dbReference>
<dbReference type="Gene3D" id="2.60.40.10">
    <property type="entry name" value="Immunoglobulins"/>
    <property type="match status" value="1"/>
</dbReference>
<dbReference type="EMBL" id="VFMM01000003">
    <property type="protein sequence ID" value="TQJ05986.1"/>
    <property type="molecule type" value="Genomic_DNA"/>
</dbReference>
<evidence type="ECO:0000256" key="2">
    <source>
        <dbReference type="ARBA" id="ARBA00022801"/>
    </source>
</evidence>
<dbReference type="GO" id="GO:0004553">
    <property type="term" value="F:hydrolase activity, hydrolyzing O-glycosyl compounds"/>
    <property type="evidence" value="ECO:0007669"/>
    <property type="project" value="InterPro"/>
</dbReference>
<protein>
    <submittedName>
        <fullName evidence="4">Beta-glucosidase</fullName>
    </submittedName>
</protein>
<dbReference type="Gene3D" id="3.20.20.300">
    <property type="entry name" value="Glycoside hydrolase, family 3, N-terminal domain"/>
    <property type="match status" value="1"/>
</dbReference>
<dbReference type="Proteomes" id="UP000316298">
    <property type="component" value="Unassembled WGS sequence"/>
</dbReference>
<dbReference type="InterPro" id="IPR001764">
    <property type="entry name" value="Glyco_hydro_3_N"/>
</dbReference>
<dbReference type="OrthoDB" id="9803863at2"/>
<comment type="similarity">
    <text evidence="1">Belongs to the glycosyl hydrolase 3 family.</text>
</comment>
<dbReference type="SUPFAM" id="SSF51445">
    <property type="entry name" value="(Trans)glycosidases"/>
    <property type="match status" value="1"/>
</dbReference>
<dbReference type="InterPro" id="IPR036881">
    <property type="entry name" value="Glyco_hydro_3_C_sf"/>
</dbReference>
<dbReference type="InterPro" id="IPR002772">
    <property type="entry name" value="Glyco_hydro_3_C"/>
</dbReference>
<dbReference type="PROSITE" id="PS51820">
    <property type="entry name" value="PA14"/>
    <property type="match status" value="1"/>
</dbReference>
<dbReference type="SMART" id="SM01217">
    <property type="entry name" value="Fn3_like"/>
    <property type="match status" value="1"/>
</dbReference>
<dbReference type="InterPro" id="IPR036962">
    <property type="entry name" value="Glyco_hydro_3_N_sf"/>
</dbReference>